<keyword evidence="4" id="KW-0804">Transcription</keyword>
<dbReference type="GO" id="GO:0000981">
    <property type="term" value="F:DNA-binding transcription factor activity, RNA polymerase II-specific"/>
    <property type="evidence" value="ECO:0007669"/>
    <property type="project" value="InterPro"/>
</dbReference>
<protein>
    <recommendedName>
        <fullName evidence="6">Xylanolytic transcriptional activator regulatory domain-containing protein</fullName>
    </recommendedName>
</protein>
<dbReference type="EMBL" id="BAUL01000041">
    <property type="protein sequence ID" value="GAD92987.1"/>
    <property type="molecule type" value="Genomic_DNA"/>
</dbReference>
<dbReference type="HOGENOM" id="CLU_023880_2_0_1"/>
<evidence type="ECO:0000256" key="3">
    <source>
        <dbReference type="ARBA" id="ARBA00023015"/>
    </source>
</evidence>
<keyword evidence="8" id="KW-1185">Reference proteome</keyword>
<dbReference type="OrthoDB" id="270167at2759"/>
<comment type="subcellular location">
    <subcellularLocation>
        <location evidence="1">Nucleus</location>
    </subcellularLocation>
</comment>
<dbReference type="InterPro" id="IPR007219">
    <property type="entry name" value="XnlR_reg_dom"/>
</dbReference>
<evidence type="ECO:0000256" key="2">
    <source>
        <dbReference type="ARBA" id="ARBA00022723"/>
    </source>
</evidence>
<keyword evidence="2" id="KW-0479">Metal-binding</keyword>
<sequence>MQETVPNKFPITYFLDPAVYRHCHLEIPKPDVSLPSGILNIVKDPETTRDIANQYFHSFHLWLPIIYRSKFYGSVLQQSLQKDVDLALLVACMKIVLPRQNGSGRPVSRLYPLIKHYFVQLEQVGLLTITTLQAMIILATYEMGHGIYPAAYLTIGSCARYAVALGLDRAIFEWDDSHEWTLMEEKHRVWWAVVILERSMNVNFPSRALCTLDPVEKQYLPLLDEDWNDDVPPKGTPYTVSSLNDEKMGKFARLAQATHLLSRVLRHVSDTETHHEFLYHERDTLDRALRSLLSLTVAEEKAYGLAYCSPVAVLSSALLILHSYYQLNQDGTVCIDAEESYPAVMELTAQVILPIAHRLRNNSSSSSPCNPSPLVLNWMYRSIVLFQGLLEQGDHVSLYADCIKVTREAIEDLSLLWPIGKYFLDLLETRALTNMRMEF</sequence>
<dbReference type="AlphaFoldDB" id="V5FWJ5"/>
<dbReference type="CDD" id="cd12148">
    <property type="entry name" value="fungal_TF_MHR"/>
    <property type="match status" value="1"/>
</dbReference>
<dbReference type="InterPro" id="IPR050815">
    <property type="entry name" value="TF_fung"/>
</dbReference>
<evidence type="ECO:0000256" key="4">
    <source>
        <dbReference type="ARBA" id="ARBA00023163"/>
    </source>
</evidence>
<dbReference type="PANTHER" id="PTHR47338:SF20">
    <property type="entry name" value="ZN(II)2CYS6 TRANSCRIPTION FACTOR (EUROFUNG)"/>
    <property type="match status" value="1"/>
</dbReference>
<evidence type="ECO:0000256" key="1">
    <source>
        <dbReference type="ARBA" id="ARBA00004123"/>
    </source>
</evidence>
<dbReference type="GO" id="GO:0003677">
    <property type="term" value="F:DNA binding"/>
    <property type="evidence" value="ECO:0007669"/>
    <property type="project" value="InterPro"/>
</dbReference>
<organism evidence="7 8">
    <name type="scientific">Byssochlamys spectabilis (strain No. 5 / NBRC 109023)</name>
    <name type="common">Paecilomyces variotii</name>
    <dbReference type="NCBI Taxonomy" id="1356009"/>
    <lineage>
        <taxon>Eukaryota</taxon>
        <taxon>Fungi</taxon>
        <taxon>Dikarya</taxon>
        <taxon>Ascomycota</taxon>
        <taxon>Pezizomycotina</taxon>
        <taxon>Eurotiomycetes</taxon>
        <taxon>Eurotiomycetidae</taxon>
        <taxon>Eurotiales</taxon>
        <taxon>Thermoascaceae</taxon>
        <taxon>Paecilomyces</taxon>
    </lineage>
</organism>
<dbReference type="GO" id="GO:0005634">
    <property type="term" value="C:nucleus"/>
    <property type="evidence" value="ECO:0007669"/>
    <property type="project" value="UniProtKB-SubCell"/>
</dbReference>
<dbReference type="GO" id="GO:0006351">
    <property type="term" value="P:DNA-templated transcription"/>
    <property type="evidence" value="ECO:0007669"/>
    <property type="project" value="InterPro"/>
</dbReference>
<reference evidence="8" key="1">
    <citation type="journal article" date="2014" name="Genome Announc.">
        <title>Draft genome sequence of the formaldehyde-resistant fungus Byssochlamys spectabilis No. 5 (anamorph Paecilomyces variotii No. 5) (NBRC109023).</title>
        <authorList>
            <person name="Oka T."/>
            <person name="Ekino K."/>
            <person name="Fukuda K."/>
            <person name="Nomura Y."/>
        </authorList>
    </citation>
    <scope>NUCLEOTIDE SEQUENCE [LARGE SCALE GENOMIC DNA]</scope>
    <source>
        <strain evidence="8">No. 5 / NBRC 109023</strain>
    </source>
</reference>
<evidence type="ECO:0000313" key="7">
    <source>
        <dbReference type="EMBL" id="GAD92987.1"/>
    </source>
</evidence>
<dbReference type="Proteomes" id="UP000018001">
    <property type="component" value="Unassembled WGS sequence"/>
</dbReference>
<dbReference type="PANTHER" id="PTHR47338">
    <property type="entry name" value="ZN(II)2CYS6 TRANSCRIPTION FACTOR (EUROFUNG)-RELATED"/>
    <property type="match status" value="1"/>
</dbReference>
<dbReference type="GO" id="GO:0008270">
    <property type="term" value="F:zinc ion binding"/>
    <property type="evidence" value="ECO:0007669"/>
    <property type="project" value="InterPro"/>
</dbReference>
<name>V5FWJ5_BYSSN</name>
<evidence type="ECO:0000313" key="8">
    <source>
        <dbReference type="Proteomes" id="UP000018001"/>
    </source>
</evidence>
<dbReference type="Pfam" id="PF04082">
    <property type="entry name" value="Fungal_trans"/>
    <property type="match status" value="1"/>
</dbReference>
<dbReference type="eggNOG" id="ENOG502T5Z7">
    <property type="taxonomic scope" value="Eukaryota"/>
</dbReference>
<evidence type="ECO:0000256" key="5">
    <source>
        <dbReference type="ARBA" id="ARBA00023242"/>
    </source>
</evidence>
<keyword evidence="5" id="KW-0539">Nucleus</keyword>
<accession>V5FWJ5</accession>
<evidence type="ECO:0000259" key="6">
    <source>
        <dbReference type="Pfam" id="PF04082"/>
    </source>
</evidence>
<feature type="domain" description="Xylanolytic transcriptional activator regulatory" evidence="6">
    <location>
        <begin position="53"/>
        <end position="266"/>
    </location>
</feature>
<keyword evidence="3" id="KW-0805">Transcription regulation</keyword>
<dbReference type="InParanoid" id="V5FWJ5"/>
<proteinExistence type="predicted"/>
<gene>
    <name evidence="7" type="ORF">PVAR5_1587</name>
</gene>
<comment type="caution">
    <text evidence="7">The sequence shown here is derived from an EMBL/GenBank/DDBJ whole genome shotgun (WGS) entry which is preliminary data.</text>
</comment>